<dbReference type="PANTHER" id="PTHR13078:SF56">
    <property type="entry name" value="PEROXISOMAL MULTIFUNCTIONAL ENZYME TYPE 2"/>
    <property type="match status" value="1"/>
</dbReference>
<dbReference type="AlphaFoldDB" id="A0A2S7K1F0"/>
<evidence type="ECO:0000313" key="2">
    <source>
        <dbReference type="EMBL" id="PQA86281.1"/>
    </source>
</evidence>
<dbReference type="GO" id="GO:0006635">
    <property type="term" value="P:fatty acid beta-oxidation"/>
    <property type="evidence" value="ECO:0007669"/>
    <property type="project" value="TreeGrafter"/>
</dbReference>
<dbReference type="RefSeq" id="WP_104831493.1">
    <property type="nucleotide sequence ID" value="NZ_PJCH01000015.1"/>
</dbReference>
<evidence type="ECO:0000313" key="3">
    <source>
        <dbReference type="Proteomes" id="UP000239504"/>
    </source>
</evidence>
<proteinExistence type="predicted"/>
<dbReference type="InterPro" id="IPR039569">
    <property type="entry name" value="FAS1-like_DH_region"/>
</dbReference>
<dbReference type="GO" id="GO:0004300">
    <property type="term" value="F:enoyl-CoA hydratase activity"/>
    <property type="evidence" value="ECO:0007669"/>
    <property type="project" value="TreeGrafter"/>
</dbReference>
<protein>
    <submittedName>
        <fullName evidence="2">MaoC family dehydratase</fullName>
    </submittedName>
</protein>
<dbReference type="EMBL" id="PJCH01000015">
    <property type="protein sequence ID" value="PQA86281.1"/>
    <property type="molecule type" value="Genomic_DNA"/>
</dbReference>
<dbReference type="GO" id="GO:0003857">
    <property type="term" value="F:(3S)-3-hydroxyacyl-CoA dehydrogenase (NAD+) activity"/>
    <property type="evidence" value="ECO:0007669"/>
    <property type="project" value="TreeGrafter"/>
</dbReference>
<gene>
    <name evidence="2" type="ORF">CW354_18200</name>
</gene>
<dbReference type="Pfam" id="PF13452">
    <property type="entry name" value="FAS1_DH_region"/>
    <property type="match status" value="1"/>
</dbReference>
<dbReference type="OrthoDB" id="5522043at2"/>
<dbReference type="PIRSF" id="PIRSF018072">
    <property type="entry name" value="UCP018072"/>
    <property type="match status" value="1"/>
</dbReference>
<dbReference type="CDD" id="cd03441">
    <property type="entry name" value="R_hydratase_like"/>
    <property type="match status" value="1"/>
</dbReference>
<dbReference type="Proteomes" id="UP000239504">
    <property type="component" value="Unassembled WGS sequence"/>
</dbReference>
<name>A0A2S7K1F0_9PROT</name>
<dbReference type="GO" id="GO:0044594">
    <property type="term" value="F:17-beta-hydroxysteroid dehydrogenase (NAD+) activity"/>
    <property type="evidence" value="ECO:0007669"/>
    <property type="project" value="TreeGrafter"/>
</dbReference>
<comment type="caution">
    <text evidence="2">The sequence shown here is derived from an EMBL/GenBank/DDBJ whole genome shotgun (WGS) entry which is preliminary data.</text>
</comment>
<dbReference type="InterPro" id="IPR016709">
    <property type="entry name" value="HadA-like"/>
</dbReference>
<dbReference type="Gene3D" id="3.10.129.10">
    <property type="entry name" value="Hotdog Thioesterase"/>
    <property type="match status" value="1"/>
</dbReference>
<dbReference type="PANTHER" id="PTHR13078">
    <property type="entry name" value="PEROXISOMAL MULTIFUNCTIONAL ENZYME TYPE 2-RELATED"/>
    <property type="match status" value="1"/>
</dbReference>
<reference evidence="2 3" key="1">
    <citation type="submission" date="2017-12" db="EMBL/GenBank/DDBJ databases">
        <authorList>
            <person name="Hurst M.R.H."/>
        </authorList>
    </citation>
    <scope>NUCLEOTIDE SEQUENCE [LARGE SCALE GENOMIC DNA]</scope>
    <source>
        <strain evidence="2 3">SY-3-19</strain>
    </source>
</reference>
<dbReference type="SUPFAM" id="SSF54637">
    <property type="entry name" value="Thioesterase/thiol ester dehydrase-isomerase"/>
    <property type="match status" value="1"/>
</dbReference>
<keyword evidence="3" id="KW-1185">Reference proteome</keyword>
<feature type="domain" description="FAS1-like dehydratase" evidence="1">
    <location>
        <begin position="5"/>
        <end position="133"/>
    </location>
</feature>
<organism evidence="2 3">
    <name type="scientific">Hyphococcus luteus</name>
    <dbReference type="NCBI Taxonomy" id="2058213"/>
    <lineage>
        <taxon>Bacteria</taxon>
        <taxon>Pseudomonadati</taxon>
        <taxon>Pseudomonadota</taxon>
        <taxon>Alphaproteobacteria</taxon>
        <taxon>Parvularculales</taxon>
        <taxon>Parvularculaceae</taxon>
        <taxon>Hyphococcus</taxon>
    </lineage>
</organism>
<evidence type="ECO:0000259" key="1">
    <source>
        <dbReference type="Pfam" id="PF13452"/>
    </source>
</evidence>
<dbReference type="InterPro" id="IPR029069">
    <property type="entry name" value="HotDog_dom_sf"/>
</dbReference>
<accession>A0A2S7K1F0</accession>
<sequence>MIDRSFIGFEMEPFDATLEKGQMELFAKALGEKNSIYCDEAVARAEGYASIVALPTYLIRLGTRDDLTYGLFDKLGIDLAKLLHGEQEFILERPLCAGESLRGVKKIIDIFDKKDGVLEFVVTEIQYHDEKGQFAGTDRCSFVIRNR</sequence>